<feature type="compositionally biased region" description="Basic and acidic residues" evidence="1">
    <location>
        <begin position="43"/>
        <end position="93"/>
    </location>
</feature>
<name>X0TY45_9ZZZZ</name>
<feature type="region of interest" description="Disordered" evidence="1">
    <location>
        <begin position="40"/>
        <end position="109"/>
    </location>
</feature>
<sequence length="109" mass="11982">FEAEQRIVDPPLNTCRLCGGSVERLISKCSFVLKGDGWYVTEHPSKDRKEAMEKGEKPQDKTKSKETPVKTKSKETPGTTEDKKSQGKPEIKAKNKMGKTSPATSSPSA</sequence>
<organism evidence="2">
    <name type="scientific">marine sediment metagenome</name>
    <dbReference type="NCBI Taxonomy" id="412755"/>
    <lineage>
        <taxon>unclassified sequences</taxon>
        <taxon>metagenomes</taxon>
        <taxon>ecological metagenomes</taxon>
    </lineage>
</organism>
<gene>
    <name evidence="2" type="ORF">S01H1_21084</name>
</gene>
<protein>
    <submittedName>
        <fullName evidence="2">Uncharacterized protein</fullName>
    </submittedName>
</protein>
<accession>X0TY45</accession>
<proteinExistence type="predicted"/>
<feature type="non-terminal residue" evidence="2">
    <location>
        <position position="1"/>
    </location>
</feature>
<evidence type="ECO:0000256" key="1">
    <source>
        <dbReference type="SAM" id="MobiDB-lite"/>
    </source>
</evidence>
<dbReference type="AlphaFoldDB" id="X0TY45"/>
<evidence type="ECO:0000313" key="2">
    <source>
        <dbReference type="EMBL" id="GAF92061.1"/>
    </source>
</evidence>
<reference evidence="2" key="1">
    <citation type="journal article" date="2014" name="Front. Microbiol.">
        <title>High frequency of phylogenetically diverse reductive dehalogenase-homologous genes in deep subseafloor sedimentary metagenomes.</title>
        <authorList>
            <person name="Kawai M."/>
            <person name="Futagami T."/>
            <person name="Toyoda A."/>
            <person name="Takaki Y."/>
            <person name="Nishi S."/>
            <person name="Hori S."/>
            <person name="Arai W."/>
            <person name="Tsubouchi T."/>
            <person name="Morono Y."/>
            <person name="Uchiyama I."/>
            <person name="Ito T."/>
            <person name="Fujiyama A."/>
            <person name="Inagaki F."/>
            <person name="Takami H."/>
        </authorList>
    </citation>
    <scope>NUCLEOTIDE SEQUENCE</scope>
    <source>
        <strain evidence="2">Expedition CK06-06</strain>
    </source>
</reference>
<dbReference type="EMBL" id="BARS01011633">
    <property type="protein sequence ID" value="GAF92061.1"/>
    <property type="molecule type" value="Genomic_DNA"/>
</dbReference>
<comment type="caution">
    <text evidence="2">The sequence shown here is derived from an EMBL/GenBank/DDBJ whole genome shotgun (WGS) entry which is preliminary data.</text>
</comment>